<evidence type="ECO:0008006" key="4">
    <source>
        <dbReference type="Google" id="ProtNLM"/>
    </source>
</evidence>
<sequence>MEACHGVWETGSTTSRNRSLKLQAAVDGLTEELVESKERIAQLERSTEVEEPASPNRNPNAEFVPNESAANGEAADGENGAVMADEENEAQQAARGADGETVDESDSSEDDSDDIIVA</sequence>
<feature type="region of interest" description="Disordered" evidence="1">
    <location>
        <begin position="37"/>
        <end position="118"/>
    </location>
</feature>
<dbReference type="InterPro" id="IPR055940">
    <property type="entry name" value="DUF7518"/>
</dbReference>
<feature type="compositionally biased region" description="Low complexity" evidence="1">
    <location>
        <begin position="66"/>
        <end position="81"/>
    </location>
</feature>
<dbReference type="EMBL" id="JBHSZG010000001">
    <property type="protein sequence ID" value="MFC7136698.1"/>
    <property type="molecule type" value="Genomic_DNA"/>
</dbReference>
<keyword evidence="3" id="KW-1185">Reference proteome</keyword>
<comment type="caution">
    <text evidence="2">The sequence shown here is derived from an EMBL/GenBank/DDBJ whole genome shotgun (WGS) entry which is preliminary data.</text>
</comment>
<dbReference type="Proteomes" id="UP001596368">
    <property type="component" value="Unassembled WGS sequence"/>
</dbReference>
<protein>
    <recommendedName>
        <fullName evidence="4">Transposase</fullName>
    </recommendedName>
</protein>
<organism evidence="2 3">
    <name type="scientific">Halobaculum litoreum</name>
    <dbReference type="NCBI Taxonomy" id="3031998"/>
    <lineage>
        <taxon>Archaea</taxon>
        <taxon>Methanobacteriati</taxon>
        <taxon>Methanobacteriota</taxon>
        <taxon>Stenosarchaea group</taxon>
        <taxon>Halobacteria</taxon>
        <taxon>Halobacteriales</taxon>
        <taxon>Haloferacaceae</taxon>
        <taxon>Halobaculum</taxon>
    </lineage>
</organism>
<evidence type="ECO:0000313" key="3">
    <source>
        <dbReference type="Proteomes" id="UP001596368"/>
    </source>
</evidence>
<evidence type="ECO:0000256" key="1">
    <source>
        <dbReference type="SAM" id="MobiDB-lite"/>
    </source>
</evidence>
<reference evidence="2 3" key="1">
    <citation type="journal article" date="2019" name="Int. J. Syst. Evol. Microbiol.">
        <title>The Global Catalogue of Microorganisms (GCM) 10K type strain sequencing project: providing services to taxonomists for standard genome sequencing and annotation.</title>
        <authorList>
            <consortium name="The Broad Institute Genomics Platform"/>
            <consortium name="The Broad Institute Genome Sequencing Center for Infectious Disease"/>
            <person name="Wu L."/>
            <person name="Ma J."/>
        </authorList>
    </citation>
    <scope>NUCLEOTIDE SEQUENCE [LARGE SCALE GENOMIC DNA]</scope>
    <source>
        <strain evidence="2 3">DT92</strain>
    </source>
</reference>
<accession>A0ABD5XND4</accession>
<name>A0ABD5XND4_9EURY</name>
<evidence type="ECO:0000313" key="2">
    <source>
        <dbReference type="EMBL" id="MFC7136698.1"/>
    </source>
</evidence>
<proteinExistence type="predicted"/>
<dbReference type="Pfam" id="PF24362">
    <property type="entry name" value="DUF7518"/>
    <property type="match status" value="1"/>
</dbReference>
<feature type="compositionally biased region" description="Acidic residues" evidence="1">
    <location>
        <begin position="100"/>
        <end position="118"/>
    </location>
</feature>
<dbReference type="AlphaFoldDB" id="A0ABD5XND4"/>
<feature type="compositionally biased region" description="Basic and acidic residues" evidence="1">
    <location>
        <begin position="37"/>
        <end position="48"/>
    </location>
</feature>
<gene>
    <name evidence="2" type="ORF">ACFQRB_09690</name>
</gene>